<name>A0ABD6DCX9_9EURY</name>
<dbReference type="InterPro" id="IPR029016">
    <property type="entry name" value="GAF-like_dom_sf"/>
</dbReference>
<dbReference type="GO" id="GO:0005524">
    <property type="term" value="F:ATP binding"/>
    <property type="evidence" value="ECO:0007669"/>
    <property type="project" value="UniProtKB-KW"/>
</dbReference>
<dbReference type="GO" id="GO:0000160">
    <property type="term" value="P:phosphorelay signal transduction system"/>
    <property type="evidence" value="ECO:0007669"/>
    <property type="project" value="UniProtKB-KW"/>
</dbReference>
<dbReference type="Pfam" id="PF00512">
    <property type="entry name" value="HisKA"/>
    <property type="match status" value="1"/>
</dbReference>
<dbReference type="CDD" id="cd00082">
    <property type="entry name" value="HisKA"/>
    <property type="match status" value="1"/>
</dbReference>
<dbReference type="SMART" id="SM00388">
    <property type="entry name" value="HisKA"/>
    <property type="match status" value="1"/>
</dbReference>
<dbReference type="PRINTS" id="PR00344">
    <property type="entry name" value="BCTRLSENSOR"/>
</dbReference>
<keyword evidence="6" id="KW-0902">Two-component regulatory system</keyword>
<evidence type="ECO:0000313" key="13">
    <source>
        <dbReference type="Proteomes" id="UP001597052"/>
    </source>
</evidence>
<evidence type="ECO:0000256" key="6">
    <source>
        <dbReference type="ARBA" id="ARBA00023012"/>
    </source>
</evidence>
<feature type="domain" description="Response regulatory" evidence="11">
    <location>
        <begin position="9"/>
        <end position="121"/>
    </location>
</feature>
<feature type="coiled-coil region" evidence="8">
    <location>
        <begin position="332"/>
        <end position="359"/>
    </location>
</feature>
<comment type="caution">
    <text evidence="12">The sequence shown here is derived from an EMBL/GenBank/DDBJ whole genome shotgun (WGS) entry which is preliminary data.</text>
</comment>
<evidence type="ECO:0000256" key="5">
    <source>
        <dbReference type="ARBA" id="ARBA00022777"/>
    </source>
</evidence>
<evidence type="ECO:0000313" key="12">
    <source>
        <dbReference type="EMBL" id="MFD1643049.1"/>
    </source>
</evidence>
<dbReference type="SMART" id="SM00387">
    <property type="entry name" value="HATPase_c"/>
    <property type="match status" value="1"/>
</dbReference>
<gene>
    <name evidence="12" type="ORF">ACFSBW_14325</name>
</gene>
<dbReference type="SUPFAM" id="SSF55874">
    <property type="entry name" value="ATPase domain of HSP90 chaperone/DNA topoisomerase II/histidine kinase"/>
    <property type="match status" value="1"/>
</dbReference>
<dbReference type="Pfam" id="PF02518">
    <property type="entry name" value="HATPase_c"/>
    <property type="match status" value="1"/>
</dbReference>
<keyword evidence="13" id="KW-1185">Reference proteome</keyword>
<keyword evidence="5" id="KW-0418">Kinase</keyword>
<dbReference type="Proteomes" id="UP001597052">
    <property type="component" value="Unassembled WGS sequence"/>
</dbReference>
<evidence type="ECO:0000256" key="7">
    <source>
        <dbReference type="PROSITE-ProRule" id="PRU00169"/>
    </source>
</evidence>
<dbReference type="EC" id="2.7.13.3" evidence="2"/>
<dbReference type="SUPFAM" id="SSF47384">
    <property type="entry name" value="Homodimeric domain of signal transducing histidine kinase"/>
    <property type="match status" value="1"/>
</dbReference>
<comment type="catalytic activity">
    <reaction evidence="1">
        <text>ATP + protein L-histidine = ADP + protein N-phospho-L-histidine.</text>
        <dbReference type="EC" id="2.7.13.3"/>
    </reaction>
</comment>
<dbReference type="InterPro" id="IPR004358">
    <property type="entry name" value="Sig_transdc_His_kin-like_C"/>
</dbReference>
<dbReference type="InterPro" id="IPR050736">
    <property type="entry name" value="Sensor_HK_Regulatory"/>
</dbReference>
<dbReference type="InterPro" id="IPR001789">
    <property type="entry name" value="Sig_transdc_resp-reg_receiver"/>
</dbReference>
<evidence type="ECO:0000256" key="8">
    <source>
        <dbReference type="SAM" id="Coils"/>
    </source>
</evidence>
<evidence type="ECO:0000256" key="4">
    <source>
        <dbReference type="ARBA" id="ARBA00022679"/>
    </source>
</evidence>
<dbReference type="Gene3D" id="3.30.450.40">
    <property type="match status" value="1"/>
</dbReference>
<dbReference type="Gene3D" id="3.40.50.2300">
    <property type="match status" value="1"/>
</dbReference>
<keyword evidence="8" id="KW-0175">Coiled coil</keyword>
<proteinExistence type="predicted"/>
<accession>A0ABD6DCX9</accession>
<dbReference type="Gene3D" id="3.30.565.10">
    <property type="entry name" value="Histidine kinase-like ATPase, C-terminal domain"/>
    <property type="match status" value="1"/>
</dbReference>
<dbReference type="PROSITE" id="PS50110">
    <property type="entry name" value="RESPONSE_REGULATORY"/>
    <property type="match status" value="1"/>
</dbReference>
<dbReference type="InterPro" id="IPR036890">
    <property type="entry name" value="HATPase_C_sf"/>
</dbReference>
<dbReference type="InterPro" id="IPR036097">
    <property type="entry name" value="HisK_dim/P_sf"/>
</dbReference>
<dbReference type="Gene3D" id="1.10.287.130">
    <property type="match status" value="1"/>
</dbReference>
<evidence type="ECO:0000259" key="10">
    <source>
        <dbReference type="PROSITE" id="PS50109"/>
    </source>
</evidence>
<dbReference type="SUPFAM" id="SSF55781">
    <property type="entry name" value="GAF domain-like"/>
    <property type="match status" value="1"/>
</dbReference>
<organism evidence="12 13">
    <name type="scientific">Halohasta litorea</name>
    <dbReference type="NCBI Taxonomy" id="869891"/>
    <lineage>
        <taxon>Archaea</taxon>
        <taxon>Methanobacteriati</taxon>
        <taxon>Methanobacteriota</taxon>
        <taxon>Stenosarchaea group</taxon>
        <taxon>Halobacteria</taxon>
        <taxon>Halobacteriales</taxon>
        <taxon>Haloferacaceae</taxon>
        <taxon>Halohasta</taxon>
    </lineage>
</organism>
<feature type="compositionally biased region" description="Low complexity" evidence="9">
    <location>
        <begin position="253"/>
        <end position="265"/>
    </location>
</feature>
<feature type="domain" description="Histidine kinase" evidence="10">
    <location>
        <begin position="359"/>
        <end position="552"/>
    </location>
</feature>
<dbReference type="InterPro" id="IPR005467">
    <property type="entry name" value="His_kinase_dom"/>
</dbReference>
<keyword evidence="4" id="KW-0808">Transferase</keyword>
<keyword evidence="3" id="KW-0597">Phosphoprotein</keyword>
<keyword evidence="12" id="KW-0067">ATP-binding</keyword>
<protein>
    <recommendedName>
        <fullName evidence="2">histidine kinase</fullName>
        <ecNumber evidence="2">2.7.13.3</ecNumber>
    </recommendedName>
</protein>
<dbReference type="RefSeq" id="WP_256396422.1">
    <property type="nucleotide sequence ID" value="NZ_JANHDJ010000004.1"/>
</dbReference>
<dbReference type="PROSITE" id="PS50109">
    <property type="entry name" value="HIS_KIN"/>
    <property type="match status" value="1"/>
</dbReference>
<dbReference type="InterPro" id="IPR011006">
    <property type="entry name" value="CheY-like_superfamily"/>
</dbReference>
<evidence type="ECO:0000256" key="9">
    <source>
        <dbReference type="SAM" id="MobiDB-lite"/>
    </source>
</evidence>
<feature type="region of interest" description="Disordered" evidence="9">
    <location>
        <begin position="253"/>
        <end position="290"/>
    </location>
</feature>
<sequence>MTKREGGSHLLYVDPDPAYRRNVPSALEPEWVVTAAESVEAATAAMDGSFDCVVAADELPEMGGLEFLDSVESETDETPFVLFTAEEDIDLVRQAFRAGINDVIYKQRSSDVTADGEPDSSTDMIDSTDGIVGLRHCLDSLDIGSTDLNGITLDVSRSLMGAAADEVDMKTEWALQSLAEEIDANQCLIYEVDDGTRLELTHGWTDDEIGDSETHRQLFGVGSETVPADQFPGFGSQLQQFEPACVDITAAAEPEPTGGTATTPASNGDSGTTAVVSSEASPELPADGDRGTLLALPVVIEWQLSGTIVITVEQPREWSEEARQRLQAVGELVGHMERRRRQRQELERQNEQLEQFASVISHDLQNPLNVISGYLELAMETGNLDRLDPALDAAERMEEMLDDLLTLAREGRAVGETQEVELQPIVQEAWESVETYDGSLELVGLDDLDPVEADGSRLQEAFENLFKNAVVHAGKDVNLRVEADDGTVYIADDGQGIPEDKRDVVFEYGHTGGDGTGLGLAIVRSIIEGHDWEIEAAESEEGGARFDIDLGR</sequence>
<dbReference type="GO" id="GO:0004673">
    <property type="term" value="F:protein histidine kinase activity"/>
    <property type="evidence" value="ECO:0007669"/>
    <property type="project" value="UniProtKB-EC"/>
</dbReference>
<dbReference type="AlphaFoldDB" id="A0ABD6DCX9"/>
<dbReference type="Pfam" id="PF00072">
    <property type="entry name" value="Response_reg"/>
    <property type="match status" value="1"/>
</dbReference>
<dbReference type="CDD" id="cd00156">
    <property type="entry name" value="REC"/>
    <property type="match status" value="1"/>
</dbReference>
<evidence type="ECO:0000256" key="2">
    <source>
        <dbReference type="ARBA" id="ARBA00012438"/>
    </source>
</evidence>
<keyword evidence="12" id="KW-0547">Nucleotide-binding</keyword>
<dbReference type="SMART" id="SM00448">
    <property type="entry name" value="REC"/>
    <property type="match status" value="1"/>
</dbReference>
<evidence type="ECO:0000256" key="1">
    <source>
        <dbReference type="ARBA" id="ARBA00000085"/>
    </source>
</evidence>
<dbReference type="InterPro" id="IPR003594">
    <property type="entry name" value="HATPase_dom"/>
</dbReference>
<dbReference type="EMBL" id="JBHUDM010000004">
    <property type="protein sequence ID" value="MFD1643049.1"/>
    <property type="molecule type" value="Genomic_DNA"/>
</dbReference>
<comment type="caution">
    <text evidence="7">Lacks conserved residue(s) required for the propagation of feature annotation.</text>
</comment>
<evidence type="ECO:0000256" key="3">
    <source>
        <dbReference type="ARBA" id="ARBA00022553"/>
    </source>
</evidence>
<dbReference type="CDD" id="cd00075">
    <property type="entry name" value="HATPase"/>
    <property type="match status" value="1"/>
</dbReference>
<dbReference type="InterPro" id="IPR003661">
    <property type="entry name" value="HisK_dim/P_dom"/>
</dbReference>
<evidence type="ECO:0000259" key="11">
    <source>
        <dbReference type="PROSITE" id="PS50110"/>
    </source>
</evidence>
<dbReference type="PANTHER" id="PTHR43711:SF1">
    <property type="entry name" value="HISTIDINE KINASE 1"/>
    <property type="match status" value="1"/>
</dbReference>
<reference evidence="12 13" key="1">
    <citation type="journal article" date="2019" name="Int. J. Syst. Evol. Microbiol.">
        <title>The Global Catalogue of Microorganisms (GCM) 10K type strain sequencing project: providing services to taxonomists for standard genome sequencing and annotation.</title>
        <authorList>
            <consortium name="The Broad Institute Genomics Platform"/>
            <consortium name="The Broad Institute Genome Sequencing Center for Infectious Disease"/>
            <person name="Wu L."/>
            <person name="Ma J."/>
        </authorList>
    </citation>
    <scope>NUCLEOTIDE SEQUENCE [LARGE SCALE GENOMIC DNA]</scope>
    <source>
        <strain evidence="12 13">CGMCC 1.10593</strain>
    </source>
</reference>
<dbReference type="SUPFAM" id="SSF52172">
    <property type="entry name" value="CheY-like"/>
    <property type="match status" value="1"/>
</dbReference>
<dbReference type="PANTHER" id="PTHR43711">
    <property type="entry name" value="TWO-COMPONENT HISTIDINE KINASE"/>
    <property type="match status" value="1"/>
</dbReference>
<feature type="compositionally biased region" description="Polar residues" evidence="9">
    <location>
        <begin position="266"/>
        <end position="280"/>
    </location>
</feature>